<dbReference type="Proteomes" id="UP000000763">
    <property type="component" value="Chromosome 2"/>
</dbReference>
<reference evidence="3" key="2">
    <citation type="journal article" date="2008" name="Nucleic Acids Res.">
        <title>The rice annotation project database (RAP-DB): 2008 update.</title>
        <authorList>
            <consortium name="The rice annotation project (RAP)"/>
        </authorList>
    </citation>
    <scope>GENOME REANNOTATION</scope>
    <source>
        <strain evidence="3">cv. Nipponbare</strain>
    </source>
</reference>
<gene>
    <name evidence="2" type="primary">P0688H12.24</name>
</gene>
<evidence type="ECO:0000256" key="1">
    <source>
        <dbReference type="SAM" id="MobiDB-lite"/>
    </source>
</evidence>
<feature type="compositionally biased region" description="Basic and acidic residues" evidence="1">
    <location>
        <begin position="110"/>
        <end position="122"/>
    </location>
</feature>
<protein>
    <submittedName>
        <fullName evidence="2">Uncharacterized protein</fullName>
    </submittedName>
</protein>
<proteinExistence type="predicted"/>
<reference evidence="3" key="1">
    <citation type="journal article" date="2005" name="Nature">
        <title>The map-based sequence of the rice genome.</title>
        <authorList>
            <consortium name="International rice genome sequencing project (IRGSP)"/>
            <person name="Matsumoto T."/>
            <person name="Wu J."/>
            <person name="Kanamori H."/>
            <person name="Katayose Y."/>
            <person name="Fujisawa M."/>
            <person name="Namiki N."/>
            <person name="Mizuno H."/>
            <person name="Yamamoto K."/>
            <person name="Antonio B.A."/>
            <person name="Baba T."/>
            <person name="Sakata K."/>
            <person name="Nagamura Y."/>
            <person name="Aoki H."/>
            <person name="Arikawa K."/>
            <person name="Arita K."/>
            <person name="Bito T."/>
            <person name="Chiden Y."/>
            <person name="Fujitsuka N."/>
            <person name="Fukunaka R."/>
            <person name="Hamada M."/>
            <person name="Harada C."/>
            <person name="Hayashi A."/>
            <person name="Hijishita S."/>
            <person name="Honda M."/>
            <person name="Hosokawa S."/>
            <person name="Ichikawa Y."/>
            <person name="Idonuma A."/>
            <person name="Iijima M."/>
            <person name="Ikeda M."/>
            <person name="Ikeno M."/>
            <person name="Ito K."/>
            <person name="Ito S."/>
            <person name="Ito T."/>
            <person name="Ito Y."/>
            <person name="Ito Y."/>
            <person name="Iwabuchi A."/>
            <person name="Kamiya K."/>
            <person name="Karasawa W."/>
            <person name="Kurita K."/>
            <person name="Katagiri S."/>
            <person name="Kikuta A."/>
            <person name="Kobayashi H."/>
            <person name="Kobayashi N."/>
            <person name="Machita K."/>
            <person name="Maehara T."/>
            <person name="Masukawa M."/>
            <person name="Mizubayashi T."/>
            <person name="Mukai Y."/>
            <person name="Nagasaki H."/>
            <person name="Nagata Y."/>
            <person name="Naito S."/>
            <person name="Nakashima M."/>
            <person name="Nakama Y."/>
            <person name="Nakamichi Y."/>
            <person name="Nakamura M."/>
            <person name="Meguro A."/>
            <person name="Negishi M."/>
            <person name="Ohta I."/>
            <person name="Ohta T."/>
            <person name="Okamoto M."/>
            <person name="Ono N."/>
            <person name="Saji S."/>
            <person name="Sakaguchi M."/>
            <person name="Sakai K."/>
            <person name="Shibata M."/>
            <person name="Shimokawa T."/>
            <person name="Song J."/>
            <person name="Takazaki Y."/>
            <person name="Terasawa K."/>
            <person name="Tsugane M."/>
            <person name="Tsuji K."/>
            <person name="Ueda S."/>
            <person name="Waki K."/>
            <person name="Yamagata H."/>
            <person name="Yamamoto M."/>
            <person name="Yamamoto S."/>
            <person name="Yamane H."/>
            <person name="Yoshiki S."/>
            <person name="Yoshihara R."/>
            <person name="Yukawa K."/>
            <person name="Zhong H."/>
            <person name="Yano M."/>
            <person name="Yuan Q."/>
            <person name="Ouyang S."/>
            <person name="Liu J."/>
            <person name="Jones K.M."/>
            <person name="Gansberger K."/>
            <person name="Moffat K."/>
            <person name="Hill J."/>
            <person name="Bera J."/>
            <person name="Fadrosh D."/>
            <person name="Jin S."/>
            <person name="Johri S."/>
            <person name="Kim M."/>
            <person name="Overton L."/>
            <person name="Reardon M."/>
            <person name="Tsitrin T."/>
            <person name="Vuong H."/>
            <person name="Weaver B."/>
            <person name="Ciecko A."/>
            <person name="Tallon L."/>
            <person name="Jackson J."/>
            <person name="Pai G."/>
            <person name="Aken S.V."/>
            <person name="Utterback T."/>
            <person name="Reidmuller S."/>
            <person name="Feldblyum T."/>
            <person name="Hsiao J."/>
            <person name="Zismann V."/>
            <person name="Iobst S."/>
            <person name="de Vazeille A.R."/>
            <person name="Buell C.R."/>
            <person name="Ying K."/>
            <person name="Li Y."/>
            <person name="Lu T."/>
            <person name="Huang Y."/>
            <person name="Zhao Q."/>
            <person name="Feng Q."/>
            <person name="Zhang L."/>
            <person name="Zhu J."/>
            <person name="Weng Q."/>
            <person name="Mu J."/>
            <person name="Lu Y."/>
            <person name="Fan D."/>
            <person name="Liu Y."/>
            <person name="Guan J."/>
            <person name="Zhang Y."/>
            <person name="Yu S."/>
            <person name="Liu X."/>
            <person name="Zhang Y."/>
            <person name="Hong G."/>
            <person name="Han B."/>
            <person name="Choisne N."/>
            <person name="Demange N."/>
            <person name="Orjeda G."/>
            <person name="Samain S."/>
            <person name="Cattolico L."/>
            <person name="Pelletier E."/>
            <person name="Couloux A."/>
            <person name="Segurens B."/>
            <person name="Wincker P."/>
            <person name="D'Hont A."/>
            <person name="Scarpelli C."/>
            <person name="Weissenbach J."/>
            <person name="Salanoubat M."/>
            <person name="Quetier F."/>
            <person name="Yu Y."/>
            <person name="Kim H.R."/>
            <person name="Rambo T."/>
            <person name="Currie J."/>
            <person name="Collura K."/>
            <person name="Luo M."/>
            <person name="Yang T."/>
            <person name="Ammiraju J.S.S."/>
            <person name="Engler F."/>
            <person name="Soderlund C."/>
            <person name="Wing R.A."/>
            <person name="Palmer L.E."/>
            <person name="de la Bastide M."/>
            <person name="Spiegel L."/>
            <person name="Nascimento L."/>
            <person name="Zutavern T."/>
            <person name="O'Shaughnessy A."/>
            <person name="Dike S."/>
            <person name="Dedhia N."/>
            <person name="Preston R."/>
            <person name="Balija V."/>
            <person name="McCombie W.R."/>
            <person name="Chow T."/>
            <person name="Chen H."/>
            <person name="Chung M."/>
            <person name="Chen C."/>
            <person name="Shaw J."/>
            <person name="Wu H."/>
            <person name="Hsiao K."/>
            <person name="Chao Y."/>
            <person name="Chu M."/>
            <person name="Cheng C."/>
            <person name="Hour A."/>
            <person name="Lee P."/>
            <person name="Lin S."/>
            <person name="Lin Y."/>
            <person name="Liou J."/>
            <person name="Liu S."/>
            <person name="Hsing Y."/>
            <person name="Raghuvanshi S."/>
            <person name="Mohanty A."/>
            <person name="Bharti A.K."/>
            <person name="Gaur A."/>
            <person name="Gupta V."/>
            <person name="Kumar D."/>
            <person name="Ravi V."/>
            <person name="Vij S."/>
            <person name="Kapur A."/>
            <person name="Khurana P."/>
            <person name="Khurana P."/>
            <person name="Khurana J.P."/>
            <person name="Tyagi A.K."/>
            <person name="Gaikwad K."/>
            <person name="Singh A."/>
            <person name="Dalal V."/>
            <person name="Srivastava S."/>
            <person name="Dixit A."/>
            <person name="Pal A.K."/>
            <person name="Ghazi I.A."/>
            <person name="Yadav M."/>
            <person name="Pandit A."/>
            <person name="Bhargava A."/>
            <person name="Sureshbabu K."/>
            <person name="Batra K."/>
            <person name="Sharma T.R."/>
            <person name="Mohapatra T."/>
            <person name="Singh N.K."/>
            <person name="Messing J."/>
            <person name="Nelson A.B."/>
            <person name="Fuks G."/>
            <person name="Kavchok S."/>
            <person name="Keizer G."/>
            <person name="Linton E."/>
            <person name="Llaca V."/>
            <person name="Song R."/>
            <person name="Tanyolac B."/>
            <person name="Young S."/>
            <person name="Ho-Il K."/>
            <person name="Hahn J.H."/>
            <person name="Sangsakoo G."/>
            <person name="Vanavichit A."/>
            <person name="de Mattos Luiz.A.T."/>
            <person name="Zimmer P.D."/>
            <person name="Malone G."/>
            <person name="Dellagostin O."/>
            <person name="de Oliveira A.C."/>
            <person name="Bevan M."/>
            <person name="Bancroft I."/>
            <person name="Minx P."/>
            <person name="Cordum H."/>
            <person name="Wilson R."/>
            <person name="Cheng Z."/>
            <person name="Jin W."/>
            <person name="Jiang J."/>
            <person name="Leong S.A."/>
            <person name="Iwama H."/>
            <person name="Gojobori T."/>
            <person name="Itoh T."/>
            <person name="Niimura Y."/>
            <person name="Fujii Y."/>
            <person name="Habara T."/>
            <person name="Sakai H."/>
            <person name="Sato Y."/>
            <person name="Wilson G."/>
            <person name="Kumar K."/>
            <person name="McCouch S."/>
            <person name="Juretic N."/>
            <person name="Hoen D."/>
            <person name="Wright S."/>
            <person name="Bruskiewich R."/>
            <person name="Bureau T."/>
            <person name="Miyao A."/>
            <person name="Hirochika H."/>
            <person name="Nishikawa T."/>
            <person name="Kadowaki K."/>
            <person name="Sugiura M."/>
            <person name="Burr B."/>
            <person name="Sasaki T."/>
        </authorList>
    </citation>
    <scope>NUCLEOTIDE SEQUENCE [LARGE SCALE GENOMIC DNA]</scope>
    <source>
        <strain evidence="3">cv. Nipponbare</strain>
    </source>
</reference>
<evidence type="ECO:0000313" key="3">
    <source>
        <dbReference type="Proteomes" id="UP000000763"/>
    </source>
</evidence>
<organism evidence="2 3">
    <name type="scientific">Oryza sativa subsp. japonica</name>
    <name type="common">Rice</name>
    <dbReference type="NCBI Taxonomy" id="39947"/>
    <lineage>
        <taxon>Eukaryota</taxon>
        <taxon>Viridiplantae</taxon>
        <taxon>Streptophyta</taxon>
        <taxon>Embryophyta</taxon>
        <taxon>Tracheophyta</taxon>
        <taxon>Spermatophyta</taxon>
        <taxon>Magnoliopsida</taxon>
        <taxon>Liliopsida</taxon>
        <taxon>Poales</taxon>
        <taxon>Poaceae</taxon>
        <taxon>BOP clade</taxon>
        <taxon>Oryzoideae</taxon>
        <taxon>Oryzeae</taxon>
        <taxon>Oryzinae</taxon>
        <taxon>Oryza</taxon>
        <taxon>Oryza sativa</taxon>
    </lineage>
</organism>
<evidence type="ECO:0000313" key="2">
    <source>
        <dbReference type="EMBL" id="BAD15953.1"/>
    </source>
</evidence>
<dbReference type="AlphaFoldDB" id="Q6Z6U2"/>
<name>Q6Z6U2_ORYSJ</name>
<feature type="region of interest" description="Disordered" evidence="1">
    <location>
        <begin position="73"/>
        <end position="122"/>
    </location>
</feature>
<sequence length="122" mass="13177">MAKRGELGEEVEACALPTVLGLLHHHRRIWLPRVPMAFPCRWPPPDSRRGPPPPLWLDLAEGRARSLSCRLRRAAAPSGHRPAASIGQTPTGSPPAGFGEGEGATAAAAGHEREGRETERRE</sequence>
<accession>Q6Z6U2</accession>
<dbReference type="EMBL" id="AP004890">
    <property type="protein sequence ID" value="BAD15953.1"/>
    <property type="molecule type" value="Genomic_DNA"/>
</dbReference>